<accession>A0A9P0AKX1</accession>
<organism evidence="7 8">
    <name type="scientific">Bemisia tabaci</name>
    <name type="common">Sweetpotato whitefly</name>
    <name type="synonym">Aleurodes tabaci</name>
    <dbReference type="NCBI Taxonomy" id="7038"/>
    <lineage>
        <taxon>Eukaryota</taxon>
        <taxon>Metazoa</taxon>
        <taxon>Ecdysozoa</taxon>
        <taxon>Arthropoda</taxon>
        <taxon>Hexapoda</taxon>
        <taxon>Insecta</taxon>
        <taxon>Pterygota</taxon>
        <taxon>Neoptera</taxon>
        <taxon>Paraneoptera</taxon>
        <taxon>Hemiptera</taxon>
        <taxon>Sternorrhyncha</taxon>
        <taxon>Aleyrodoidea</taxon>
        <taxon>Aleyrodidae</taxon>
        <taxon>Aleyrodinae</taxon>
        <taxon>Bemisia</taxon>
    </lineage>
</organism>
<evidence type="ECO:0000313" key="7">
    <source>
        <dbReference type="EMBL" id="CAH0395017.1"/>
    </source>
</evidence>
<comment type="subcellular location">
    <subcellularLocation>
        <location evidence="1">Membrane</location>
        <topology evidence="1">Multi-pass membrane protein</topology>
    </subcellularLocation>
</comment>
<comment type="similarity">
    <text evidence="2">Belongs to the TMEM134/TMEM230 family.</text>
</comment>
<sequence>MASVFGRSDRGFSIDDAFEEDNDELIKVYGSTTERSPLKPKNRNVISDDEILVAIDDPSTHSQYTNLGAHSYAGMPSQQMKSKYADDALSRDSDSLFYDNHSATGIFDPNQWCCMHPKVKENWKIVLAAVMLLIVGIGLLLTGLVVSFLPSSNLQGFVFYIAGLICFIPGAYHVVYIYLAVKGCKGYDFYHLPLFN</sequence>
<dbReference type="Pfam" id="PF05915">
    <property type="entry name" value="TMEM_230_134"/>
    <property type="match status" value="1"/>
</dbReference>
<dbReference type="KEGG" id="btab:109030262"/>
<evidence type="ECO:0000256" key="3">
    <source>
        <dbReference type="ARBA" id="ARBA00022692"/>
    </source>
</evidence>
<evidence type="ECO:0000256" key="4">
    <source>
        <dbReference type="ARBA" id="ARBA00022989"/>
    </source>
</evidence>
<name>A0A9P0AKX1_BEMTA</name>
<protein>
    <recommendedName>
        <fullName evidence="9">Transmembrane protein 134</fullName>
    </recommendedName>
</protein>
<evidence type="ECO:0000256" key="5">
    <source>
        <dbReference type="ARBA" id="ARBA00023136"/>
    </source>
</evidence>
<dbReference type="GO" id="GO:0016020">
    <property type="term" value="C:membrane"/>
    <property type="evidence" value="ECO:0007669"/>
    <property type="project" value="UniProtKB-SubCell"/>
</dbReference>
<keyword evidence="4 6" id="KW-1133">Transmembrane helix</keyword>
<dbReference type="AlphaFoldDB" id="A0A9P0AKX1"/>
<dbReference type="InterPro" id="IPR008590">
    <property type="entry name" value="TMEM_230/134"/>
</dbReference>
<keyword evidence="5 6" id="KW-0472">Membrane</keyword>
<evidence type="ECO:0000256" key="2">
    <source>
        <dbReference type="ARBA" id="ARBA00007743"/>
    </source>
</evidence>
<dbReference type="PANTHER" id="PTHR13558:SF1">
    <property type="entry name" value="TRANSMEMBRANE PROTEIN 134"/>
    <property type="match status" value="1"/>
</dbReference>
<evidence type="ECO:0000313" key="8">
    <source>
        <dbReference type="Proteomes" id="UP001152759"/>
    </source>
</evidence>
<feature type="transmembrane region" description="Helical" evidence="6">
    <location>
        <begin position="125"/>
        <end position="151"/>
    </location>
</feature>
<feature type="transmembrane region" description="Helical" evidence="6">
    <location>
        <begin position="157"/>
        <end position="181"/>
    </location>
</feature>
<dbReference type="Proteomes" id="UP001152759">
    <property type="component" value="Chromosome 8"/>
</dbReference>
<reference evidence="7" key="1">
    <citation type="submission" date="2021-12" db="EMBL/GenBank/DDBJ databases">
        <authorList>
            <person name="King R."/>
        </authorList>
    </citation>
    <scope>NUCLEOTIDE SEQUENCE</scope>
</reference>
<evidence type="ECO:0000256" key="1">
    <source>
        <dbReference type="ARBA" id="ARBA00004141"/>
    </source>
</evidence>
<gene>
    <name evidence="7" type="ORF">BEMITA_LOCUS13253</name>
</gene>
<dbReference type="PANTHER" id="PTHR13558">
    <property type="entry name" value="TRANSMEMBRANE PROTEIN 134"/>
    <property type="match status" value="1"/>
</dbReference>
<evidence type="ECO:0000256" key="6">
    <source>
        <dbReference type="SAM" id="Phobius"/>
    </source>
</evidence>
<dbReference type="InterPro" id="IPR039714">
    <property type="entry name" value="TMEM134"/>
</dbReference>
<proteinExistence type="inferred from homology"/>
<dbReference type="OrthoDB" id="10048380at2759"/>
<dbReference type="EMBL" id="OU963869">
    <property type="protein sequence ID" value="CAH0395017.1"/>
    <property type="molecule type" value="Genomic_DNA"/>
</dbReference>
<keyword evidence="3 6" id="KW-0812">Transmembrane</keyword>
<evidence type="ECO:0008006" key="9">
    <source>
        <dbReference type="Google" id="ProtNLM"/>
    </source>
</evidence>
<keyword evidence="8" id="KW-1185">Reference proteome</keyword>